<evidence type="ECO:0000256" key="8">
    <source>
        <dbReference type="ARBA" id="ARBA00023018"/>
    </source>
</evidence>
<evidence type="ECO:0000313" key="13">
    <source>
        <dbReference type="EMBL" id="RZU35486.1"/>
    </source>
</evidence>
<evidence type="ECO:0000256" key="9">
    <source>
        <dbReference type="ARBA" id="ARBA00023136"/>
    </source>
</evidence>
<keyword evidence="4 11" id="KW-0812">Transmembrane</keyword>
<evidence type="ECO:0000256" key="3">
    <source>
        <dbReference type="ARBA" id="ARBA00008731"/>
    </source>
</evidence>
<comment type="similarity">
    <text evidence="3">Belongs to the TMEM163 family.</text>
</comment>
<dbReference type="Gene3D" id="1.20.1510.10">
    <property type="entry name" value="Cation efflux protein transmembrane domain"/>
    <property type="match status" value="1"/>
</dbReference>
<dbReference type="GO" id="GO:0031410">
    <property type="term" value="C:cytoplasmic vesicle"/>
    <property type="evidence" value="ECO:0007669"/>
    <property type="project" value="UniProtKB-KW"/>
</dbReference>
<name>A0A4V2G336_9BACT</name>
<dbReference type="InterPro" id="IPR026765">
    <property type="entry name" value="Tmem163"/>
</dbReference>
<dbReference type="GO" id="GO:0008324">
    <property type="term" value="F:monoatomic cation transmembrane transporter activity"/>
    <property type="evidence" value="ECO:0007669"/>
    <property type="project" value="InterPro"/>
</dbReference>
<keyword evidence="8" id="KW-0770">Synapse</keyword>
<dbReference type="Pfam" id="PF01545">
    <property type="entry name" value="Cation_efflux"/>
    <property type="match status" value="1"/>
</dbReference>
<evidence type="ECO:0000256" key="4">
    <source>
        <dbReference type="ARBA" id="ARBA00022692"/>
    </source>
</evidence>
<feature type="transmembrane region" description="Helical" evidence="11">
    <location>
        <begin position="118"/>
        <end position="138"/>
    </location>
</feature>
<keyword evidence="7 11" id="KW-1133">Transmembrane helix</keyword>
<proteinExistence type="inferred from homology"/>
<gene>
    <name evidence="13" type="ORF">BDD14_5539</name>
</gene>
<keyword evidence="5" id="KW-0967">Endosome</keyword>
<keyword evidence="6" id="KW-0862">Zinc</keyword>
<evidence type="ECO:0000256" key="1">
    <source>
        <dbReference type="ARBA" id="ARBA00004146"/>
    </source>
</evidence>
<keyword evidence="14" id="KW-1185">Reference proteome</keyword>
<protein>
    <submittedName>
        <fullName evidence="13">Cation efflux family protein</fullName>
    </submittedName>
</protein>
<accession>A0A4V2G336</accession>
<comment type="subcellular location">
    <subcellularLocation>
        <location evidence="2">Cytoplasmic vesicle</location>
        <location evidence="2">Secretory vesicle</location>
        <location evidence="2">Synaptic vesicle membrane</location>
        <topology evidence="2">Multi-pass membrane protein</topology>
    </subcellularLocation>
    <subcellularLocation>
        <location evidence="1">Early endosome membrane</location>
    </subcellularLocation>
</comment>
<feature type="transmembrane region" description="Helical" evidence="11">
    <location>
        <begin position="21"/>
        <end position="41"/>
    </location>
</feature>
<sequence length="216" mass="23305">MGTAIFSGMDRAAIARRGRNLEYFTIAWAGLEAAIALVAAIRSNSLSLTGFGIDSLIEVVSGAALLWRMSHEMDHRRRHHAEHVSLRIAGVCLLALGAYVLIEATFNLWRHRTSETSWIGAGVTTAALIFMPLLSRAKRKVGLALNSTAMMTDAKQTDFCTYQAAIVLFGLLVHATFGIGWADSAAALLLVPLLLRAGTLSLRGRACCAHHSHVPN</sequence>
<evidence type="ECO:0000256" key="10">
    <source>
        <dbReference type="ARBA" id="ARBA00023329"/>
    </source>
</evidence>
<dbReference type="SUPFAM" id="SSF161111">
    <property type="entry name" value="Cation efflux protein transmembrane domain-like"/>
    <property type="match status" value="1"/>
</dbReference>
<organism evidence="13 14">
    <name type="scientific">Edaphobacter modestus</name>
    <dbReference type="NCBI Taxonomy" id="388466"/>
    <lineage>
        <taxon>Bacteria</taxon>
        <taxon>Pseudomonadati</taxon>
        <taxon>Acidobacteriota</taxon>
        <taxon>Terriglobia</taxon>
        <taxon>Terriglobales</taxon>
        <taxon>Acidobacteriaceae</taxon>
        <taxon>Edaphobacter</taxon>
    </lineage>
</organism>
<evidence type="ECO:0000256" key="5">
    <source>
        <dbReference type="ARBA" id="ARBA00022753"/>
    </source>
</evidence>
<evidence type="ECO:0000256" key="6">
    <source>
        <dbReference type="ARBA" id="ARBA00022833"/>
    </source>
</evidence>
<evidence type="ECO:0000259" key="12">
    <source>
        <dbReference type="Pfam" id="PF01545"/>
    </source>
</evidence>
<feature type="domain" description="Cation efflux protein transmembrane" evidence="12">
    <location>
        <begin position="32"/>
        <end position="197"/>
    </location>
</feature>
<feature type="transmembrane region" description="Helical" evidence="11">
    <location>
        <begin position="88"/>
        <end position="106"/>
    </location>
</feature>
<comment type="caution">
    <text evidence="13">The sequence shown here is derived from an EMBL/GenBank/DDBJ whole genome shotgun (WGS) entry which is preliminary data.</text>
</comment>
<keyword evidence="10" id="KW-0968">Cytoplasmic vesicle</keyword>
<dbReference type="InterPro" id="IPR027469">
    <property type="entry name" value="Cation_efflux_TMD_sf"/>
</dbReference>
<dbReference type="OrthoDB" id="118910at2"/>
<dbReference type="EMBL" id="SHKW01000002">
    <property type="protein sequence ID" value="RZU35486.1"/>
    <property type="molecule type" value="Genomic_DNA"/>
</dbReference>
<dbReference type="PANTHER" id="PTHR31937">
    <property type="entry name" value="TRANSMEMBRANE PROTEIN 163"/>
    <property type="match status" value="1"/>
</dbReference>
<keyword evidence="9 11" id="KW-0472">Membrane</keyword>
<feature type="transmembrane region" description="Helical" evidence="11">
    <location>
        <begin position="47"/>
        <end position="67"/>
    </location>
</feature>
<evidence type="ECO:0000313" key="14">
    <source>
        <dbReference type="Proteomes" id="UP000292958"/>
    </source>
</evidence>
<dbReference type="AlphaFoldDB" id="A0A4V2G336"/>
<dbReference type="RefSeq" id="WP_130423767.1">
    <property type="nucleotide sequence ID" value="NZ_SHKW01000002.1"/>
</dbReference>
<evidence type="ECO:0000256" key="11">
    <source>
        <dbReference type="SAM" id="Phobius"/>
    </source>
</evidence>
<dbReference type="GO" id="GO:0016020">
    <property type="term" value="C:membrane"/>
    <property type="evidence" value="ECO:0007669"/>
    <property type="project" value="InterPro"/>
</dbReference>
<dbReference type="PANTHER" id="PTHR31937:SF2">
    <property type="entry name" value="TRANSMEMBRANE PROTEIN 163"/>
    <property type="match status" value="1"/>
</dbReference>
<evidence type="ECO:0000256" key="7">
    <source>
        <dbReference type="ARBA" id="ARBA00022989"/>
    </source>
</evidence>
<dbReference type="Proteomes" id="UP000292958">
    <property type="component" value="Unassembled WGS sequence"/>
</dbReference>
<dbReference type="InterPro" id="IPR058533">
    <property type="entry name" value="Cation_efflux_TM"/>
</dbReference>
<reference evidence="13 14" key="1">
    <citation type="submission" date="2019-02" db="EMBL/GenBank/DDBJ databases">
        <title>Genomic Encyclopedia of Archaeal and Bacterial Type Strains, Phase II (KMG-II): from individual species to whole genera.</title>
        <authorList>
            <person name="Goeker M."/>
        </authorList>
    </citation>
    <scope>NUCLEOTIDE SEQUENCE [LARGE SCALE GENOMIC DNA]</scope>
    <source>
        <strain evidence="13 14">DSM 18101</strain>
    </source>
</reference>
<feature type="transmembrane region" description="Helical" evidence="11">
    <location>
        <begin position="159"/>
        <end position="179"/>
    </location>
</feature>
<evidence type="ECO:0000256" key="2">
    <source>
        <dbReference type="ARBA" id="ARBA00004644"/>
    </source>
</evidence>